<dbReference type="EnsemblMetazoa" id="CapteT223937">
    <property type="protein sequence ID" value="CapteP223937"/>
    <property type="gene ID" value="CapteG223937"/>
</dbReference>
<dbReference type="CDD" id="cd16906">
    <property type="entry name" value="YEATS_AF-9_like"/>
    <property type="match status" value="1"/>
</dbReference>
<dbReference type="EMBL" id="AMQN01014525">
    <property type="status" value="NOT_ANNOTATED_CDS"/>
    <property type="molecule type" value="Genomic_DNA"/>
</dbReference>
<accession>R7TGC7</accession>
<feature type="compositionally biased region" description="Pro residues" evidence="3">
    <location>
        <begin position="265"/>
        <end position="279"/>
    </location>
</feature>
<feature type="compositionally biased region" description="Basic and acidic residues" evidence="3">
    <location>
        <begin position="410"/>
        <end position="429"/>
    </location>
</feature>
<comment type="subcellular location">
    <subcellularLocation>
        <location evidence="2">Nucleus</location>
    </subcellularLocation>
</comment>
<dbReference type="GO" id="GO:0008023">
    <property type="term" value="C:transcription elongation factor complex"/>
    <property type="evidence" value="ECO:0007669"/>
    <property type="project" value="TreeGrafter"/>
</dbReference>
<reference evidence="5 7" key="2">
    <citation type="journal article" date="2013" name="Nature">
        <title>Insights into bilaterian evolution from three spiralian genomes.</title>
        <authorList>
            <person name="Simakov O."/>
            <person name="Marletaz F."/>
            <person name="Cho S.J."/>
            <person name="Edsinger-Gonzales E."/>
            <person name="Havlak P."/>
            <person name="Hellsten U."/>
            <person name="Kuo D.H."/>
            <person name="Larsson T."/>
            <person name="Lv J."/>
            <person name="Arendt D."/>
            <person name="Savage R."/>
            <person name="Osoegawa K."/>
            <person name="de Jong P."/>
            <person name="Grimwood J."/>
            <person name="Chapman J.A."/>
            <person name="Shapiro H."/>
            <person name="Aerts A."/>
            <person name="Otillar R.P."/>
            <person name="Terry A.Y."/>
            <person name="Boore J.L."/>
            <person name="Grigoriev I.V."/>
            <person name="Lindberg D.R."/>
            <person name="Seaver E.C."/>
            <person name="Weisblat D.A."/>
            <person name="Putnam N.H."/>
            <person name="Rokhsar D.S."/>
        </authorList>
    </citation>
    <scope>NUCLEOTIDE SEQUENCE</scope>
    <source>
        <strain evidence="5 7">I ESC-2004</strain>
    </source>
</reference>
<feature type="compositionally biased region" description="Basic and acidic residues" evidence="3">
    <location>
        <begin position="515"/>
        <end position="533"/>
    </location>
</feature>
<dbReference type="GO" id="GO:0003682">
    <property type="term" value="F:chromatin binding"/>
    <property type="evidence" value="ECO:0007669"/>
    <property type="project" value="TreeGrafter"/>
</dbReference>
<protein>
    <recommendedName>
        <fullName evidence="4">YEATS domain-containing protein</fullName>
    </recommendedName>
</protein>
<feature type="compositionally biased region" description="Basic and acidic residues" evidence="3">
    <location>
        <begin position="468"/>
        <end position="484"/>
    </location>
</feature>
<dbReference type="OMA" id="MYQYDLD"/>
<evidence type="ECO:0000256" key="1">
    <source>
        <dbReference type="ARBA" id="ARBA00023242"/>
    </source>
</evidence>
<dbReference type="EMBL" id="AMQN01014526">
    <property type="status" value="NOT_ANNOTATED_CDS"/>
    <property type="molecule type" value="Genomic_DNA"/>
</dbReference>
<evidence type="ECO:0000256" key="3">
    <source>
        <dbReference type="SAM" id="MobiDB-lite"/>
    </source>
</evidence>
<dbReference type="InterPro" id="IPR055129">
    <property type="entry name" value="YEATS_dom"/>
</dbReference>
<feature type="compositionally biased region" description="Low complexity" evidence="3">
    <location>
        <begin position="451"/>
        <end position="465"/>
    </location>
</feature>
<feature type="compositionally biased region" description="Low complexity" evidence="3">
    <location>
        <begin position="623"/>
        <end position="632"/>
    </location>
</feature>
<feature type="region of interest" description="Disordered" evidence="3">
    <location>
        <begin position="36"/>
        <end position="84"/>
    </location>
</feature>
<feature type="compositionally biased region" description="Basic and acidic residues" evidence="3">
    <location>
        <begin position="298"/>
        <end position="307"/>
    </location>
</feature>
<reference evidence="7" key="1">
    <citation type="submission" date="2012-12" db="EMBL/GenBank/DDBJ databases">
        <authorList>
            <person name="Hellsten U."/>
            <person name="Grimwood J."/>
            <person name="Chapman J.A."/>
            <person name="Shapiro H."/>
            <person name="Aerts A."/>
            <person name="Otillar R.P."/>
            <person name="Terry A.Y."/>
            <person name="Boore J.L."/>
            <person name="Simakov O."/>
            <person name="Marletaz F."/>
            <person name="Cho S.-J."/>
            <person name="Edsinger-Gonzales E."/>
            <person name="Havlak P."/>
            <person name="Kuo D.-H."/>
            <person name="Larsson T."/>
            <person name="Lv J."/>
            <person name="Arendt D."/>
            <person name="Savage R."/>
            <person name="Osoegawa K."/>
            <person name="de Jong P."/>
            <person name="Lindberg D.R."/>
            <person name="Seaver E.C."/>
            <person name="Weisblat D.A."/>
            <person name="Putnam N.H."/>
            <person name="Grigoriev I.V."/>
            <person name="Rokhsar D.S."/>
        </authorList>
    </citation>
    <scope>NUCLEOTIDE SEQUENCE</scope>
    <source>
        <strain evidence="7">I ESC-2004</strain>
    </source>
</reference>
<proteinExistence type="predicted"/>
<feature type="compositionally biased region" description="Basic and acidic residues" evidence="3">
    <location>
        <begin position="361"/>
        <end position="371"/>
    </location>
</feature>
<keyword evidence="7" id="KW-1185">Reference proteome</keyword>
<feature type="compositionally biased region" description="Polar residues" evidence="3">
    <location>
        <begin position="549"/>
        <end position="561"/>
    </location>
</feature>
<dbReference type="HOGENOM" id="CLU_409544_0_0_1"/>
<feature type="compositionally biased region" description="Pro residues" evidence="3">
    <location>
        <begin position="494"/>
        <end position="514"/>
    </location>
</feature>
<dbReference type="STRING" id="283909.R7TGC7"/>
<sequence>MPTPIQWEVEVYNRHLVCQQPAFPNAYAPHQMFPKIARGPGRPRKNPAPYWTPQPQMQPQMQLPKTGRGPGRPRKSPVQSWPVPGPTSPIYGCIPSQPANSPPKSVDLNNESVQVKLELGHSAVLRDRPTPDGLTHDWTMFIRGPEGSNIQHFVEKVIFYLHESFPKPKRVVKEPPYSVSESGYGSFLLPIEIVFRNRDEPKRIRFEYDLLLHLEKASPVNNIRCEKLTFQNPQEDFRRKLLKAGGIGVPSAHDVSSAPASAPSNPKPTPPPPPPPQPPKAHDEIFENLFGPPLQADAPKKLKDKPGPGRPKSSNKTPLASKGPPPVECKEVPVKKEASLSSSQSSVKSSSSSSGSSSKRPKSESSKRPPERSQSVESDMKRHRKEKERDKSSSSSKSKSTHHGNSRSRNSTERSRNSTERSTSAEKKDKSRHRHHHESSSSSSHKHKSHSSSSKSKSSRSSSSSHSHRSEKSKKPSKEREVPAKKPAAAKTIPQPPPPPVITPPPPPPPPPAVKPKEAEIPKSPKKDLRPFDEVLSTGEQSDFDPFEDSSSQVGSTQKGSSKALGKMIEELDDGSSEEHEMEEDMFPASSKVPWSPRSTQPKKDMMPHKKMSISDDEEDSDSSSSSSSSSSESEDEDQPPASRNYNRICELYSYIPGRYVNILVNYKESN</sequence>
<reference evidence="6" key="3">
    <citation type="submission" date="2015-06" db="UniProtKB">
        <authorList>
            <consortium name="EnsemblMetazoa"/>
        </authorList>
    </citation>
    <scope>IDENTIFICATION</scope>
</reference>
<keyword evidence="1 2" id="KW-0539">Nucleus</keyword>
<dbReference type="PROSITE" id="PS51037">
    <property type="entry name" value="YEATS"/>
    <property type="match status" value="1"/>
</dbReference>
<feature type="compositionally biased region" description="Low complexity" evidence="3">
    <location>
        <begin position="250"/>
        <end position="264"/>
    </location>
</feature>
<evidence type="ECO:0000259" key="4">
    <source>
        <dbReference type="PROSITE" id="PS51037"/>
    </source>
</evidence>
<dbReference type="Proteomes" id="UP000014760">
    <property type="component" value="Unassembled WGS sequence"/>
</dbReference>
<organism evidence="5">
    <name type="scientific">Capitella teleta</name>
    <name type="common">Polychaete worm</name>
    <dbReference type="NCBI Taxonomy" id="283909"/>
    <lineage>
        <taxon>Eukaryota</taxon>
        <taxon>Metazoa</taxon>
        <taxon>Spiralia</taxon>
        <taxon>Lophotrochozoa</taxon>
        <taxon>Annelida</taxon>
        <taxon>Polychaeta</taxon>
        <taxon>Sedentaria</taxon>
        <taxon>Scolecida</taxon>
        <taxon>Capitellidae</taxon>
        <taxon>Capitella</taxon>
    </lineage>
</organism>
<dbReference type="AlphaFoldDB" id="R7TGC7"/>
<feature type="compositionally biased region" description="Low complexity" evidence="3">
    <location>
        <begin position="53"/>
        <end position="62"/>
    </location>
</feature>
<feature type="compositionally biased region" description="Low complexity" evidence="3">
    <location>
        <begin position="339"/>
        <end position="358"/>
    </location>
</feature>
<dbReference type="InterPro" id="IPR038704">
    <property type="entry name" value="YEAST_sf"/>
</dbReference>
<dbReference type="PANTHER" id="PTHR47827">
    <property type="entry name" value="AHD DOMAIN-CONTAINING PROTEIN"/>
    <property type="match status" value="1"/>
</dbReference>
<dbReference type="GO" id="GO:0045893">
    <property type="term" value="P:positive regulation of DNA-templated transcription"/>
    <property type="evidence" value="ECO:0007669"/>
    <property type="project" value="TreeGrafter"/>
</dbReference>
<dbReference type="PANTHER" id="PTHR47827:SF3">
    <property type="entry name" value="AF-9 ANC1 HOMOLOGY DOMAIN-CONTAINING PROTEIN"/>
    <property type="match status" value="1"/>
</dbReference>
<dbReference type="EMBL" id="KB311039">
    <property type="protein sequence ID" value="ELT90175.1"/>
    <property type="molecule type" value="Genomic_DNA"/>
</dbReference>
<name>R7TGC7_CAPTE</name>
<dbReference type="Pfam" id="PF03366">
    <property type="entry name" value="YEATS"/>
    <property type="match status" value="1"/>
</dbReference>
<evidence type="ECO:0000313" key="5">
    <source>
        <dbReference type="EMBL" id="ELT90175.1"/>
    </source>
</evidence>
<dbReference type="InterPro" id="IPR052790">
    <property type="entry name" value="YEATS_domain"/>
</dbReference>
<dbReference type="OrthoDB" id="10053467at2759"/>
<feature type="compositionally biased region" description="Basic and acidic residues" evidence="3">
    <location>
        <begin position="328"/>
        <end position="338"/>
    </location>
</feature>
<feature type="region of interest" description="Disordered" evidence="3">
    <location>
        <begin position="248"/>
        <end position="646"/>
    </location>
</feature>
<feature type="domain" description="YEATS" evidence="4">
    <location>
        <begin position="107"/>
        <end position="244"/>
    </location>
</feature>
<dbReference type="Gene3D" id="2.60.40.1970">
    <property type="entry name" value="YEATS domain"/>
    <property type="match status" value="1"/>
</dbReference>
<evidence type="ECO:0000313" key="6">
    <source>
        <dbReference type="EnsemblMetazoa" id="CapteP223937"/>
    </source>
</evidence>
<gene>
    <name evidence="5" type="ORF">CAPTEDRAFT_223937</name>
</gene>
<feature type="compositionally biased region" description="Acidic residues" evidence="3">
    <location>
        <begin position="571"/>
        <end position="586"/>
    </location>
</feature>
<evidence type="ECO:0000313" key="7">
    <source>
        <dbReference type="Proteomes" id="UP000014760"/>
    </source>
</evidence>
<evidence type="ECO:0000256" key="2">
    <source>
        <dbReference type="PROSITE-ProRule" id="PRU00376"/>
    </source>
</evidence>